<sequence>MPSLAVSPKPRRGSSAVPARTRSAHRVETDRKLIVKTLILVRHAKSSRDDPSLPDRERPLDGRGRQDAPTMGKRLAKREVRPDLLVSSPALRALTTAQLIADEIGYPRKRIVVDERLYASSPDDLLAVVCALDNKLNCAMLFGHNPEFTEFAHRLSSEIIDMPTCAVAEFRFDAKAWADVAGIGPVKVKLDAPRR</sequence>
<feature type="region of interest" description="Disordered" evidence="1">
    <location>
        <begin position="1"/>
        <end position="28"/>
    </location>
</feature>
<comment type="caution">
    <text evidence="2">The sequence shown here is derived from an EMBL/GenBank/DDBJ whole genome shotgun (WGS) entry which is preliminary data.</text>
</comment>
<dbReference type="EMBL" id="JBBKZU010000002">
    <property type="protein sequence ID" value="MEJ8810503.1"/>
    <property type="molecule type" value="Genomic_DNA"/>
</dbReference>
<feature type="region of interest" description="Disordered" evidence="1">
    <location>
        <begin position="45"/>
        <end position="74"/>
    </location>
</feature>
<keyword evidence="3" id="KW-1185">Reference proteome</keyword>
<protein>
    <submittedName>
        <fullName evidence="2">Histidine phosphatase family protein</fullName>
    </submittedName>
</protein>
<feature type="compositionally biased region" description="Basic and acidic residues" evidence="1">
    <location>
        <begin position="46"/>
        <end position="66"/>
    </location>
</feature>
<evidence type="ECO:0000313" key="2">
    <source>
        <dbReference type="EMBL" id="MEJ8810503.1"/>
    </source>
</evidence>
<gene>
    <name evidence="2" type="ORF">WKW77_05440</name>
</gene>
<dbReference type="Gene3D" id="3.40.50.1240">
    <property type="entry name" value="Phosphoglycerate mutase-like"/>
    <property type="match status" value="1"/>
</dbReference>
<proteinExistence type="predicted"/>
<dbReference type="Pfam" id="PF00300">
    <property type="entry name" value="His_Phos_1"/>
    <property type="match status" value="1"/>
</dbReference>
<dbReference type="SUPFAM" id="SSF53254">
    <property type="entry name" value="Phosphoglycerate mutase-like"/>
    <property type="match status" value="1"/>
</dbReference>
<dbReference type="InterPro" id="IPR029033">
    <property type="entry name" value="His_PPase_superfam"/>
</dbReference>
<evidence type="ECO:0000256" key="1">
    <source>
        <dbReference type="SAM" id="MobiDB-lite"/>
    </source>
</evidence>
<dbReference type="Proteomes" id="UP001365846">
    <property type="component" value="Unassembled WGS sequence"/>
</dbReference>
<accession>A0ABU8VA23</accession>
<dbReference type="PANTHER" id="PTHR47623:SF1">
    <property type="entry name" value="OS09G0287300 PROTEIN"/>
    <property type="match status" value="1"/>
</dbReference>
<reference evidence="2 3" key="1">
    <citation type="submission" date="2024-03" db="EMBL/GenBank/DDBJ databases">
        <title>Novel species of the genus Variovorax.</title>
        <authorList>
            <person name="Liu Q."/>
            <person name="Xin Y.-H."/>
        </authorList>
    </citation>
    <scope>NUCLEOTIDE SEQUENCE [LARGE SCALE GENOMIC DNA]</scope>
    <source>
        <strain evidence="2 3">KACC 18899</strain>
    </source>
</reference>
<dbReference type="PANTHER" id="PTHR47623">
    <property type="entry name" value="OS09G0287300 PROTEIN"/>
    <property type="match status" value="1"/>
</dbReference>
<dbReference type="CDD" id="cd07067">
    <property type="entry name" value="HP_PGM_like"/>
    <property type="match status" value="1"/>
</dbReference>
<organism evidence="2 3">
    <name type="scientific">Variovorax ureilyticus</name>
    <dbReference type="NCBI Taxonomy" id="1836198"/>
    <lineage>
        <taxon>Bacteria</taxon>
        <taxon>Pseudomonadati</taxon>
        <taxon>Pseudomonadota</taxon>
        <taxon>Betaproteobacteria</taxon>
        <taxon>Burkholderiales</taxon>
        <taxon>Comamonadaceae</taxon>
        <taxon>Variovorax</taxon>
    </lineage>
</organism>
<dbReference type="RefSeq" id="WP_340355823.1">
    <property type="nucleotide sequence ID" value="NZ_JBBKZU010000002.1"/>
</dbReference>
<name>A0ABU8VA23_9BURK</name>
<evidence type="ECO:0000313" key="3">
    <source>
        <dbReference type="Proteomes" id="UP001365846"/>
    </source>
</evidence>
<dbReference type="InterPro" id="IPR013078">
    <property type="entry name" value="His_Pase_superF_clade-1"/>
</dbReference>